<dbReference type="Proteomes" id="UP000284841">
    <property type="component" value="Unassembled WGS sequence"/>
</dbReference>
<dbReference type="OrthoDB" id="2085929at2"/>
<comment type="caution">
    <text evidence="1">The sequence shown here is derived from an EMBL/GenBank/DDBJ whole genome shotgun (WGS) entry which is preliminary data.</text>
</comment>
<evidence type="ECO:0000313" key="1">
    <source>
        <dbReference type="EMBL" id="RHJ89769.1"/>
    </source>
</evidence>
<protein>
    <submittedName>
        <fullName evidence="1">Uncharacterized protein</fullName>
    </submittedName>
</protein>
<gene>
    <name evidence="1" type="ORF">DW099_04175</name>
</gene>
<proteinExistence type="predicted"/>
<reference evidence="1 2" key="1">
    <citation type="submission" date="2018-08" db="EMBL/GenBank/DDBJ databases">
        <title>A genome reference for cultivated species of the human gut microbiota.</title>
        <authorList>
            <person name="Zou Y."/>
            <person name="Xue W."/>
            <person name="Luo G."/>
        </authorList>
    </citation>
    <scope>NUCLEOTIDE SEQUENCE [LARGE SCALE GENOMIC DNA]</scope>
    <source>
        <strain evidence="1 2">AM07-24</strain>
    </source>
</reference>
<keyword evidence="2" id="KW-1185">Reference proteome</keyword>
<name>A0A415E7R3_9FIRM</name>
<dbReference type="AlphaFoldDB" id="A0A415E7R3"/>
<dbReference type="STRING" id="1776384.GCA_900086585_03126"/>
<dbReference type="RefSeq" id="WP_118333807.1">
    <property type="nucleotide sequence ID" value="NZ_AP025567.1"/>
</dbReference>
<dbReference type="EMBL" id="QRMS01000001">
    <property type="protein sequence ID" value="RHJ89769.1"/>
    <property type="molecule type" value="Genomic_DNA"/>
</dbReference>
<accession>A0A415E7R3</accession>
<sequence length="103" mass="12195">MALRMGVDYHLFWQLNPRRLQPFVKAYQEEQKAQLERANYAAWLSGIYVTHSIAASLGENARYPEKPIDLYETEEELESRKAREAELFSAYVDMFNKNFESRK</sequence>
<organism evidence="1 2">
    <name type="scientific">Emergencia timonensis</name>
    <dbReference type="NCBI Taxonomy" id="1776384"/>
    <lineage>
        <taxon>Bacteria</taxon>
        <taxon>Bacillati</taxon>
        <taxon>Bacillota</taxon>
        <taxon>Clostridia</taxon>
        <taxon>Peptostreptococcales</taxon>
        <taxon>Anaerovoracaceae</taxon>
        <taxon>Emergencia</taxon>
    </lineage>
</organism>
<evidence type="ECO:0000313" key="2">
    <source>
        <dbReference type="Proteomes" id="UP000284841"/>
    </source>
</evidence>